<protein>
    <submittedName>
        <fullName evidence="2">Uncharacterized protein</fullName>
    </submittedName>
</protein>
<feature type="compositionally biased region" description="Polar residues" evidence="1">
    <location>
        <begin position="153"/>
        <end position="168"/>
    </location>
</feature>
<accession>A0A7J6QI75</accession>
<keyword evidence="3" id="KW-1185">Reference proteome</keyword>
<dbReference type="EMBL" id="JABANO010032785">
    <property type="protein sequence ID" value="KAF4707993.1"/>
    <property type="molecule type" value="Genomic_DNA"/>
</dbReference>
<feature type="non-terminal residue" evidence="2">
    <location>
        <position position="1"/>
    </location>
</feature>
<organism evidence="2 3">
    <name type="scientific">Perkinsus olseni</name>
    <name type="common">Perkinsus atlanticus</name>
    <dbReference type="NCBI Taxonomy" id="32597"/>
    <lineage>
        <taxon>Eukaryota</taxon>
        <taxon>Sar</taxon>
        <taxon>Alveolata</taxon>
        <taxon>Perkinsozoa</taxon>
        <taxon>Perkinsea</taxon>
        <taxon>Perkinsida</taxon>
        <taxon>Perkinsidae</taxon>
        <taxon>Perkinsus</taxon>
    </lineage>
</organism>
<gene>
    <name evidence="2" type="ORF">FOZ63_025459</name>
</gene>
<evidence type="ECO:0000313" key="2">
    <source>
        <dbReference type="EMBL" id="KAF4707993.1"/>
    </source>
</evidence>
<proteinExistence type="predicted"/>
<name>A0A7J6QI75_PEROL</name>
<feature type="region of interest" description="Disordered" evidence="1">
    <location>
        <begin position="153"/>
        <end position="175"/>
    </location>
</feature>
<feature type="region of interest" description="Disordered" evidence="1">
    <location>
        <begin position="1"/>
        <end position="39"/>
    </location>
</feature>
<evidence type="ECO:0000313" key="3">
    <source>
        <dbReference type="Proteomes" id="UP000553632"/>
    </source>
</evidence>
<reference evidence="2 3" key="1">
    <citation type="submission" date="2020-04" db="EMBL/GenBank/DDBJ databases">
        <title>Perkinsus olseni comparative genomics.</title>
        <authorList>
            <person name="Bogema D.R."/>
        </authorList>
    </citation>
    <scope>NUCLEOTIDE SEQUENCE [LARGE SCALE GENOMIC DNA]</scope>
    <source>
        <strain evidence="2 3">ATCC PRA-207</strain>
    </source>
</reference>
<dbReference type="AlphaFoldDB" id="A0A7J6QI75"/>
<sequence>MSSSSSGMVWSDVGEGSLDESSESGEATGQEEPSKMKKNKKCMKNLTCEQVAKLRRMIRALETLEWTPFPCDWKYSLPTDEKLSSSDSLGSGSSVSEHDSIWERHLVYYRKPRIENPGNAAHLKIINIDVAKSGAGDSVLTHMASKRFLWSVADNNGDASPSTAQSGEKGSDRSK</sequence>
<dbReference type="Proteomes" id="UP000553632">
    <property type="component" value="Unassembled WGS sequence"/>
</dbReference>
<evidence type="ECO:0000256" key="1">
    <source>
        <dbReference type="SAM" id="MobiDB-lite"/>
    </source>
</evidence>
<comment type="caution">
    <text evidence="2">The sequence shown here is derived from an EMBL/GenBank/DDBJ whole genome shotgun (WGS) entry which is preliminary data.</text>
</comment>